<dbReference type="Proteomes" id="UP000278807">
    <property type="component" value="Unassembled WGS sequence"/>
</dbReference>
<dbReference type="AlphaFoldDB" id="A0A0R3TTJ2"/>
<dbReference type="WBParaSite" id="HNAJ_0001103601-mRNA-1">
    <property type="protein sequence ID" value="HNAJ_0001103601-mRNA-1"/>
    <property type="gene ID" value="HNAJ_0001103601"/>
</dbReference>
<sequence>MKLQPSFRDSEKAGNLMHSIKTLISKLVPSRRDPWPTPSKQQSYSLLGHRKINYVVSGDSMKIIVLLPTPKPVNCLPWSSTRNFLANVIAFDPNQCRFALLTDRKWRVNASQVMSVSCSTETAQEISVLDLTLISVLLDQSKQPPILVDS</sequence>
<organism evidence="3">
    <name type="scientific">Rodentolepis nana</name>
    <name type="common">Dwarf tapeworm</name>
    <name type="synonym">Hymenolepis nana</name>
    <dbReference type="NCBI Taxonomy" id="102285"/>
    <lineage>
        <taxon>Eukaryota</taxon>
        <taxon>Metazoa</taxon>
        <taxon>Spiralia</taxon>
        <taxon>Lophotrochozoa</taxon>
        <taxon>Platyhelminthes</taxon>
        <taxon>Cestoda</taxon>
        <taxon>Eucestoda</taxon>
        <taxon>Cyclophyllidea</taxon>
        <taxon>Hymenolepididae</taxon>
        <taxon>Rodentolepis</taxon>
    </lineage>
</organism>
<gene>
    <name evidence="1" type="ORF">HNAJ_LOCUS11026</name>
</gene>
<reference evidence="3" key="1">
    <citation type="submission" date="2017-02" db="UniProtKB">
        <authorList>
            <consortium name="WormBaseParasite"/>
        </authorList>
    </citation>
    <scope>IDENTIFICATION</scope>
</reference>
<evidence type="ECO:0000313" key="2">
    <source>
        <dbReference type="Proteomes" id="UP000278807"/>
    </source>
</evidence>
<evidence type="ECO:0000313" key="3">
    <source>
        <dbReference type="WBParaSite" id="HNAJ_0001103601-mRNA-1"/>
    </source>
</evidence>
<dbReference type="EMBL" id="UZAE01013339">
    <property type="protein sequence ID" value="VDO09356.1"/>
    <property type="molecule type" value="Genomic_DNA"/>
</dbReference>
<protein>
    <submittedName>
        <fullName evidence="3">DUF1830 domain-containing protein</fullName>
    </submittedName>
</protein>
<accession>A0A0R3TTJ2</accession>
<name>A0A0R3TTJ2_RODNA</name>
<reference evidence="1 2" key="2">
    <citation type="submission" date="2018-11" db="EMBL/GenBank/DDBJ databases">
        <authorList>
            <consortium name="Pathogen Informatics"/>
        </authorList>
    </citation>
    <scope>NUCLEOTIDE SEQUENCE [LARGE SCALE GENOMIC DNA]</scope>
</reference>
<evidence type="ECO:0000313" key="1">
    <source>
        <dbReference type="EMBL" id="VDO09356.1"/>
    </source>
</evidence>
<keyword evidence="2" id="KW-1185">Reference proteome</keyword>
<proteinExistence type="predicted"/>